<protein>
    <submittedName>
        <fullName evidence="1">Uncharacterized protein</fullName>
    </submittedName>
</protein>
<evidence type="ECO:0000313" key="1">
    <source>
        <dbReference type="EMBL" id="KAK3756817.1"/>
    </source>
</evidence>
<sequence length="121" mass="14087">MNKSVFIAKQKWLQELKNDFISKLDNFLKDVETSMQSQNKDKANEIFENVVDFLTQPFPDFKKLTADSADDVLMLKQEVSKVSKKLNSVNTKLESFREQTAIRLNKVRLYKSTVRCVKHQG</sequence>
<evidence type="ECO:0000313" key="2">
    <source>
        <dbReference type="Proteomes" id="UP001283361"/>
    </source>
</evidence>
<reference evidence="1" key="1">
    <citation type="journal article" date="2023" name="G3 (Bethesda)">
        <title>A reference genome for the long-term kleptoplast-retaining sea slug Elysia crispata morphotype clarki.</title>
        <authorList>
            <person name="Eastman K.E."/>
            <person name="Pendleton A.L."/>
            <person name="Shaikh M.A."/>
            <person name="Suttiyut T."/>
            <person name="Ogas R."/>
            <person name="Tomko P."/>
            <person name="Gavelis G."/>
            <person name="Widhalm J.R."/>
            <person name="Wisecaver J.H."/>
        </authorList>
    </citation>
    <scope>NUCLEOTIDE SEQUENCE</scope>
    <source>
        <strain evidence="1">ECLA1</strain>
    </source>
</reference>
<dbReference type="Proteomes" id="UP001283361">
    <property type="component" value="Unassembled WGS sequence"/>
</dbReference>
<dbReference type="AlphaFoldDB" id="A0AAE0YTM2"/>
<accession>A0AAE0YTM2</accession>
<organism evidence="1 2">
    <name type="scientific">Elysia crispata</name>
    <name type="common">lettuce slug</name>
    <dbReference type="NCBI Taxonomy" id="231223"/>
    <lineage>
        <taxon>Eukaryota</taxon>
        <taxon>Metazoa</taxon>
        <taxon>Spiralia</taxon>
        <taxon>Lophotrochozoa</taxon>
        <taxon>Mollusca</taxon>
        <taxon>Gastropoda</taxon>
        <taxon>Heterobranchia</taxon>
        <taxon>Euthyneura</taxon>
        <taxon>Panpulmonata</taxon>
        <taxon>Sacoglossa</taxon>
        <taxon>Placobranchoidea</taxon>
        <taxon>Plakobranchidae</taxon>
        <taxon>Elysia</taxon>
    </lineage>
</organism>
<name>A0AAE0YTM2_9GAST</name>
<keyword evidence="2" id="KW-1185">Reference proteome</keyword>
<comment type="caution">
    <text evidence="1">The sequence shown here is derived from an EMBL/GenBank/DDBJ whole genome shotgun (WGS) entry which is preliminary data.</text>
</comment>
<proteinExistence type="predicted"/>
<dbReference type="EMBL" id="JAWDGP010005467">
    <property type="protein sequence ID" value="KAK3756817.1"/>
    <property type="molecule type" value="Genomic_DNA"/>
</dbReference>
<gene>
    <name evidence="1" type="ORF">RRG08_002133</name>
</gene>